<dbReference type="GO" id="GO:1990904">
    <property type="term" value="C:ribonucleoprotein complex"/>
    <property type="evidence" value="ECO:0007669"/>
    <property type="project" value="UniProtKB-KW"/>
</dbReference>
<sequence length="251" mass="27949">MKTSVYNMEGKVDHEVEVPQIFQSELREDIMQKAFRAVTLSYRKPYGSSPNAGLRRVGHTSGPGMGISRMPRVSGSSRAVLLGSTKGGRSPHSPRAEKVLKLKINKKEKEIAWKTALTMAANADMVRKRGHMFSEELTFPVVVNDDINNIRKTREARNFLQSLGVWDDIERAKDRTKIRAGRGTMRNRTYRTPKSILIVTDSPMHLTAFKSLPGVEVSHCKNISISKLAPGGKGGRLILFTESSIKNMGVE</sequence>
<dbReference type="InterPro" id="IPR045240">
    <property type="entry name" value="Ribosomal_uL4_euk/arch"/>
</dbReference>
<dbReference type="Proteomes" id="UP000195607">
    <property type="component" value="Chromosome I"/>
</dbReference>
<gene>
    <name evidence="9" type="ORF">CSP5_1579</name>
</gene>
<name>A0A1N5VYQ2_9ARCH</name>
<dbReference type="InterPro" id="IPR019970">
    <property type="entry name" value="Ribosomall_uL4-arc"/>
</dbReference>
<evidence type="ECO:0000256" key="1">
    <source>
        <dbReference type="ARBA" id="ARBA00010528"/>
    </source>
</evidence>
<keyword evidence="3" id="KW-0694">RNA-binding</keyword>
<dbReference type="RefSeq" id="WP_148690016.1">
    <property type="nucleotide sequence ID" value="NZ_LT671858.1"/>
</dbReference>
<dbReference type="GO" id="GO:0019843">
    <property type="term" value="F:rRNA binding"/>
    <property type="evidence" value="ECO:0007669"/>
    <property type="project" value="UniProtKB-KW"/>
</dbReference>
<dbReference type="Pfam" id="PF00573">
    <property type="entry name" value="Ribosomal_L4"/>
    <property type="match status" value="1"/>
</dbReference>
<comment type="similarity">
    <text evidence="1">Belongs to the universal ribosomal protein uL4 family.</text>
</comment>
<accession>A0A1N5VYQ2</accession>
<dbReference type="PANTHER" id="PTHR19431">
    <property type="entry name" value="60S RIBOSOMAL PROTEIN L4"/>
    <property type="match status" value="1"/>
</dbReference>
<dbReference type="GO" id="GO:0003735">
    <property type="term" value="F:structural constituent of ribosome"/>
    <property type="evidence" value="ECO:0007669"/>
    <property type="project" value="InterPro"/>
</dbReference>
<organism evidence="9 10">
    <name type="scientific">Cuniculiplasma divulgatum</name>
    <dbReference type="NCBI Taxonomy" id="1673428"/>
    <lineage>
        <taxon>Archaea</taxon>
        <taxon>Methanobacteriati</taxon>
        <taxon>Thermoplasmatota</taxon>
        <taxon>Thermoplasmata</taxon>
        <taxon>Thermoplasmatales</taxon>
        <taxon>Cuniculiplasmataceae</taxon>
        <taxon>Cuniculiplasma</taxon>
    </lineage>
</organism>
<evidence type="ECO:0000256" key="8">
    <source>
        <dbReference type="SAM" id="MobiDB-lite"/>
    </source>
</evidence>
<dbReference type="EMBL" id="LT671858">
    <property type="protein sequence ID" value="SIM78152.1"/>
    <property type="molecule type" value="Genomic_DNA"/>
</dbReference>
<dbReference type="SUPFAM" id="SSF52166">
    <property type="entry name" value="Ribosomal protein L4"/>
    <property type="match status" value="1"/>
</dbReference>
<proteinExistence type="inferred from homology"/>
<dbReference type="InterPro" id="IPR023574">
    <property type="entry name" value="Ribosomal_uL4_dom_sf"/>
</dbReference>
<dbReference type="NCBIfam" id="TIGR03672">
    <property type="entry name" value="rpl4p_arch"/>
    <property type="match status" value="1"/>
</dbReference>
<evidence type="ECO:0000313" key="9">
    <source>
        <dbReference type="EMBL" id="SIM78152.1"/>
    </source>
</evidence>
<protein>
    <recommendedName>
        <fullName evidence="6 7">50S ribosomal protein L4</fullName>
    </recommendedName>
</protein>
<evidence type="ECO:0000256" key="7">
    <source>
        <dbReference type="NCBIfam" id="TIGR03672"/>
    </source>
</evidence>
<dbReference type="GeneID" id="41588820"/>
<evidence type="ECO:0000256" key="6">
    <source>
        <dbReference type="ARBA" id="ARBA00035462"/>
    </source>
</evidence>
<dbReference type="GO" id="GO:0006412">
    <property type="term" value="P:translation"/>
    <property type="evidence" value="ECO:0007669"/>
    <property type="project" value="InterPro"/>
</dbReference>
<evidence type="ECO:0000313" key="10">
    <source>
        <dbReference type="Proteomes" id="UP000195607"/>
    </source>
</evidence>
<dbReference type="GO" id="GO:0005840">
    <property type="term" value="C:ribosome"/>
    <property type="evidence" value="ECO:0007669"/>
    <property type="project" value="UniProtKB-KW"/>
</dbReference>
<evidence type="ECO:0000256" key="2">
    <source>
        <dbReference type="ARBA" id="ARBA00022730"/>
    </source>
</evidence>
<reference evidence="9 10" key="1">
    <citation type="submission" date="2016-04" db="EMBL/GenBank/DDBJ databases">
        <authorList>
            <person name="Evans L.H."/>
            <person name="Alamgir A."/>
            <person name="Owens N."/>
            <person name="Weber N.D."/>
            <person name="Virtaneva K."/>
            <person name="Barbian K."/>
            <person name="Babar A."/>
            <person name="Rosenke K."/>
        </authorList>
    </citation>
    <scope>NUCLEOTIDE SEQUENCE [LARGE SCALE GENOMIC DNA]</scope>
    <source>
        <strain evidence="10">S5(T) (JCM 30642 \VKM B-2941)</strain>
    </source>
</reference>
<dbReference type="Gene3D" id="3.40.1370.10">
    <property type="match status" value="1"/>
</dbReference>
<evidence type="ECO:0000256" key="3">
    <source>
        <dbReference type="ARBA" id="ARBA00022884"/>
    </source>
</evidence>
<keyword evidence="2" id="KW-0699">rRNA-binding</keyword>
<feature type="region of interest" description="Disordered" evidence="8">
    <location>
        <begin position="51"/>
        <end position="70"/>
    </location>
</feature>
<evidence type="ECO:0000256" key="5">
    <source>
        <dbReference type="ARBA" id="ARBA00023274"/>
    </source>
</evidence>
<keyword evidence="4 9" id="KW-0689">Ribosomal protein</keyword>
<dbReference type="AlphaFoldDB" id="A0A1N5VYQ2"/>
<keyword evidence="5" id="KW-0687">Ribonucleoprotein</keyword>
<dbReference type="InterPro" id="IPR002136">
    <property type="entry name" value="Ribosomal_uL4"/>
</dbReference>
<evidence type="ECO:0000256" key="4">
    <source>
        <dbReference type="ARBA" id="ARBA00022980"/>
    </source>
</evidence>